<dbReference type="GO" id="GO:0016301">
    <property type="term" value="F:kinase activity"/>
    <property type="evidence" value="ECO:0007669"/>
    <property type="project" value="UniProtKB-KW"/>
</dbReference>
<evidence type="ECO:0000313" key="2">
    <source>
        <dbReference type="EMBL" id="QJR98246.1"/>
    </source>
</evidence>
<gene>
    <name evidence="2" type="primary">anmK_1</name>
    <name evidence="2" type="ORF">PlAlph_2510</name>
</gene>
<dbReference type="GO" id="GO:0016773">
    <property type="term" value="F:phosphotransferase activity, alcohol group as acceptor"/>
    <property type="evidence" value="ECO:0007669"/>
    <property type="project" value="InterPro"/>
</dbReference>
<keyword evidence="2" id="KW-0808">Transferase</keyword>
<dbReference type="EMBL" id="MN990729">
    <property type="protein sequence ID" value="QJR98246.1"/>
    <property type="molecule type" value="Genomic_DNA"/>
</dbReference>
<dbReference type="GO" id="GO:0005524">
    <property type="term" value="F:ATP binding"/>
    <property type="evidence" value="ECO:0007669"/>
    <property type="project" value="InterPro"/>
</dbReference>
<name>A0A6M4NMW2_9PROT</name>
<dbReference type="EC" id="2.7.1.170" evidence="2"/>
<organism evidence="2">
    <name type="scientific">uncultured Alphaproteobacteria bacterium</name>
    <dbReference type="NCBI Taxonomy" id="91750"/>
    <lineage>
        <taxon>Bacteria</taxon>
        <taxon>Pseudomonadati</taxon>
        <taxon>Pseudomonadota</taxon>
        <taxon>Alphaproteobacteria</taxon>
        <taxon>environmental samples</taxon>
    </lineage>
</organism>
<dbReference type="SUPFAM" id="SSF53067">
    <property type="entry name" value="Actin-like ATPase domain"/>
    <property type="match status" value="1"/>
</dbReference>
<dbReference type="PANTHER" id="PTHR30605:SF0">
    <property type="entry name" value="ANHYDRO-N-ACETYLMURAMIC ACID KINASE"/>
    <property type="match status" value="1"/>
</dbReference>
<dbReference type="GO" id="GO:0006040">
    <property type="term" value="P:amino sugar metabolic process"/>
    <property type="evidence" value="ECO:0007669"/>
    <property type="project" value="InterPro"/>
</dbReference>
<keyword evidence="2" id="KW-0418">Kinase</keyword>
<dbReference type="GO" id="GO:0009254">
    <property type="term" value="P:peptidoglycan turnover"/>
    <property type="evidence" value="ECO:0007669"/>
    <property type="project" value="InterPro"/>
</dbReference>
<dbReference type="InterPro" id="IPR005338">
    <property type="entry name" value="Anhydro_N_Ac-Mur_kinase"/>
</dbReference>
<proteinExistence type="predicted"/>
<dbReference type="Pfam" id="PF03702">
    <property type="entry name" value="AnmK"/>
    <property type="match status" value="1"/>
</dbReference>
<dbReference type="Gene3D" id="3.30.420.40">
    <property type="match status" value="2"/>
</dbReference>
<dbReference type="AlphaFoldDB" id="A0A6M4NMW2"/>
<accession>A0A6M4NMW2</accession>
<sequence>MKQEYLCAGIMTGNSLDAVDVVLTKFKGKAISDICGHTEIIPDFVAEGFRLVKSALANNGGDIGAFYAENKDFFEELHQSYINLVARTVAKMLAQNGICPDGVDAVGFHGQTCYHFPPSVAGEGCEPNTLQIGSGQMLSNLLNIPVVYDFRSDDIMSGGEGAPLAPVHNLHLAEDLRSKGIFPAVFCNGGNTGNLAIVYGDGVMGWDCGPFNHFADTLVRVEKNENCDYDGKYGRKGKVNYVLLEELFNQSVQTNSGENFILKNPPKSSDPAWYKMTASLSEKNLPFEDRLRTVEFFSAYIMAYNLIYAPVKTPDYFLIFGGGWNNPLIRSDFEALLRGTADVLPQHKKIFAVIANDKVSVEWSDKFGYAGKYMEARIFADMAKCRLTNEPFSTPLTTGCKTPTVGGIVAYPDGGDKRLWSRAAKGWSHK</sequence>
<reference evidence="2" key="1">
    <citation type="submission" date="2020-01" db="EMBL/GenBank/DDBJ databases">
        <title>Gastrointestinal microbiota of LL stock colony Peromyscus leucopus.</title>
        <authorList>
            <person name="Milovic A."/>
            <person name="Bassam K."/>
            <person name="Keay E."/>
            <person name="Barbour A.G."/>
        </authorList>
    </citation>
    <scope>NUCLEOTIDE SEQUENCE</scope>
    <source>
        <strain evidence="2">LL90</strain>
    </source>
</reference>
<evidence type="ECO:0000256" key="1">
    <source>
        <dbReference type="ARBA" id="ARBA00023277"/>
    </source>
</evidence>
<protein>
    <submittedName>
        <fullName evidence="2">Anhydro-N-acetylmuramic acid kinase</fullName>
        <ecNumber evidence="2">2.7.1.170</ecNumber>
    </submittedName>
</protein>
<dbReference type="PANTHER" id="PTHR30605">
    <property type="entry name" value="ANHYDRO-N-ACETYLMURAMIC ACID KINASE"/>
    <property type="match status" value="1"/>
</dbReference>
<keyword evidence="1" id="KW-0119">Carbohydrate metabolism</keyword>
<dbReference type="InterPro" id="IPR043129">
    <property type="entry name" value="ATPase_NBD"/>
</dbReference>